<feature type="transmembrane region" description="Helical" evidence="5">
    <location>
        <begin position="92"/>
        <end position="112"/>
    </location>
</feature>
<dbReference type="AlphaFoldDB" id="A0A0R3MK65"/>
<feature type="transmembrane region" description="Helical" evidence="5">
    <location>
        <begin position="196"/>
        <end position="223"/>
    </location>
</feature>
<dbReference type="EMBL" id="LLYA01000194">
    <property type="protein sequence ID" value="KRR18511.1"/>
    <property type="molecule type" value="Genomic_DNA"/>
</dbReference>
<feature type="transmembrane region" description="Helical" evidence="5">
    <location>
        <begin position="30"/>
        <end position="54"/>
    </location>
</feature>
<proteinExistence type="predicted"/>
<feature type="transmembrane region" description="Helical" evidence="5">
    <location>
        <begin position="159"/>
        <end position="184"/>
    </location>
</feature>
<dbReference type="InterPro" id="IPR051533">
    <property type="entry name" value="WaaL-like"/>
</dbReference>
<feature type="domain" description="O-antigen ligase-related" evidence="6">
    <location>
        <begin position="199"/>
        <end position="356"/>
    </location>
</feature>
<dbReference type="InterPro" id="IPR007016">
    <property type="entry name" value="O-antigen_ligase-rel_domated"/>
</dbReference>
<reference evidence="7 8" key="1">
    <citation type="submission" date="2014-03" db="EMBL/GenBank/DDBJ databases">
        <title>Bradyrhizobium valentinum sp. nov., isolated from effective nodules of Lupinus mariae-josephae, a lupine endemic of basic-lime soils in Eastern Spain.</title>
        <authorList>
            <person name="Duran D."/>
            <person name="Rey L."/>
            <person name="Navarro A."/>
            <person name="Busquets A."/>
            <person name="Imperial J."/>
            <person name="Ruiz-Argueso T."/>
        </authorList>
    </citation>
    <scope>NUCLEOTIDE SEQUENCE [LARGE SCALE GENOMIC DNA]</scope>
    <source>
        <strain evidence="7 8">Ro19</strain>
    </source>
</reference>
<keyword evidence="3 5" id="KW-1133">Transmembrane helix</keyword>
<keyword evidence="8" id="KW-1185">Reference proteome</keyword>
<dbReference type="GO" id="GO:0016020">
    <property type="term" value="C:membrane"/>
    <property type="evidence" value="ECO:0007669"/>
    <property type="project" value="UniProtKB-SubCell"/>
</dbReference>
<evidence type="ECO:0000259" key="6">
    <source>
        <dbReference type="Pfam" id="PF04932"/>
    </source>
</evidence>
<evidence type="ECO:0000256" key="4">
    <source>
        <dbReference type="ARBA" id="ARBA00023136"/>
    </source>
</evidence>
<protein>
    <recommendedName>
        <fullName evidence="6">O-antigen ligase-related domain-containing protein</fullName>
    </recommendedName>
</protein>
<evidence type="ECO:0000313" key="7">
    <source>
        <dbReference type="EMBL" id="KRR18511.1"/>
    </source>
</evidence>
<name>A0A0R3MK65_9BRAD</name>
<feature type="transmembrane region" description="Helical" evidence="5">
    <location>
        <begin position="235"/>
        <end position="254"/>
    </location>
</feature>
<comment type="subcellular location">
    <subcellularLocation>
        <location evidence="1">Membrane</location>
        <topology evidence="1">Multi-pass membrane protein</topology>
    </subcellularLocation>
</comment>
<feature type="transmembrane region" description="Helical" evidence="5">
    <location>
        <begin position="344"/>
        <end position="364"/>
    </location>
</feature>
<keyword evidence="2 5" id="KW-0812">Transmembrane</keyword>
<dbReference type="RefSeq" id="WP_057847140.1">
    <property type="nucleotide sequence ID" value="NZ_LLYA01000194.1"/>
</dbReference>
<dbReference type="OrthoDB" id="8215494at2"/>
<dbReference type="Proteomes" id="UP000052023">
    <property type="component" value="Unassembled WGS sequence"/>
</dbReference>
<gene>
    <name evidence="7" type="ORF">CQ13_34905</name>
</gene>
<feature type="transmembrane region" description="Helical" evidence="5">
    <location>
        <begin position="119"/>
        <end position="139"/>
    </location>
</feature>
<organism evidence="7 8">
    <name type="scientific">Bradyrhizobium retamae</name>
    <dbReference type="NCBI Taxonomy" id="1300035"/>
    <lineage>
        <taxon>Bacteria</taxon>
        <taxon>Pseudomonadati</taxon>
        <taxon>Pseudomonadota</taxon>
        <taxon>Alphaproteobacteria</taxon>
        <taxon>Hyphomicrobiales</taxon>
        <taxon>Nitrobacteraceae</taxon>
        <taxon>Bradyrhizobium</taxon>
    </lineage>
</organism>
<feature type="transmembrane region" description="Helical" evidence="5">
    <location>
        <begin position="66"/>
        <end position="86"/>
    </location>
</feature>
<feature type="transmembrane region" description="Helical" evidence="5">
    <location>
        <begin position="384"/>
        <end position="417"/>
    </location>
</feature>
<dbReference type="PANTHER" id="PTHR37422">
    <property type="entry name" value="TEICHURONIC ACID BIOSYNTHESIS PROTEIN TUAE"/>
    <property type="match status" value="1"/>
</dbReference>
<comment type="caution">
    <text evidence="7">The sequence shown here is derived from an EMBL/GenBank/DDBJ whole genome shotgun (WGS) entry which is preliminary data.</text>
</comment>
<sequence length="438" mass="47209">MQVRYNAQTIARWTSVAVTVAVLAKTFVPFYLIGSTAIFAASVAAGLVLVALSWRPIFVSARHVRGALIVVALFYAVIVVSFLVYSRAAVPATHLLGILIIHGIILIFGFSAARAPKMVLLVLLGMATIYVAVLALHALRFGGVTTGINIDDIFGIGVPAIYITFHQNIGFVLGVGILAALGLASNRIMQTLAKSALPIVLLFLFHIAARTALVALATTLVFLSFTTLWAYSRKVALLTAAAVVVAGTIALGVLSQHAPNQIAVDATAPDAVSRTIRELQDPNPGFRLPIWKHTWRRIVSEPNRLLFGRGVGMYPVDAGFGSPDWLLHPTEGSKHYPHNVGLELLYESGIVGLLLFSMLTAWPIITSLRRWSALSPAERSAVAIYIFVLVSSQISGAFAYTYILQFFLALTIGIIALKRITEVTPKRLIVASSQSIFT</sequence>
<keyword evidence="4 5" id="KW-0472">Membrane</keyword>
<evidence type="ECO:0000256" key="5">
    <source>
        <dbReference type="SAM" id="Phobius"/>
    </source>
</evidence>
<evidence type="ECO:0000256" key="3">
    <source>
        <dbReference type="ARBA" id="ARBA00022989"/>
    </source>
</evidence>
<dbReference type="Pfam" id="PF04932">
    <property type="entry name" value="Wzy_C"/>
    <property type="match status" value="1"/>
</dbReference>
<evidence type="ECO:0000256" key="2">
    <source>
        <dbReference type="ARBA" id="ARBA00022692"/>
    </source>
</evidence>
<evidence type="ECO:0000313" key="8">
    <source>
        <dbReference type="Proteomes" id="UP000052023"/>
    </source>
</evidence>
<evidence type="ECO:0000256" key="1">
    <source>
        <dbReference type="ARBA" id="ARBA00004141"/>
    </source>
</evidence>
<accession>A0A0R3MK65</accession>
<dbReference type="PANTHER" id="PTHR37422:SF13">
    <property type="entry name" value="LIPOPOLYSACCHARIDE BIOSYNTHESIS PROTEIN PA4999-RELATED"/>
    <property type="match status" value="1"/>
</dbReference>